<dbReference type="AlphaFoldDB" id="A0A1H3HK96"/>
<dbReference type="STRING" id="576131.SAMN05444486_101495"/>
<protein>
    <recommendedName>
        <fullName evidence="4">DUF4153 domain-containing protein</fullName>
    </recommendedName>
</protein>
<dbReference type="RefSeq" id="WP_089887556.1">
    <property type="nucleotide sequence ID" value="NZ_CALJFH010000016.1"/>
</dbReference>
<proteinExistence type="predicted"/>
<evidence type="ECO:0000313" key="3">
    <source>
        <dbReference type="Proteomes" id="UP000199026"/>
    </source>
</evidence>
<feature type="transmembrane region" description="Helical" evidence="1">
    <location>
        <begin position="308"/>
        <end position="331"/>
    </location>
</feature>
<name>A0A1H3HK96_9RHOB</name>
<sequence>MKDRLELAGIGAIAGLCLWSLFELLPDFVEEGFLLLALTVGASVFFSVLMALVGPERPLRAVLPSLALGGLTGLLALWSGLRFQTVDGFFDAGHPLMALFVIALVGAPFAAATLEDRAGWRDYARLFDSAWGIFIRYVAGWLFAGLIFVVLLLSDELLKLVGIRIIDDLLDIDWLRYTLVGAVFGLGVATVHELREYVSPVLVHRLLRMLLPLVLVVVIVFIGALPFRGLSDLFGKLSTAGVLMAVAFAGVTLITATIDRDDENASDLKLMTFSARIMALLIPVLVGLAIYAVWIRIAAYGWTPQRGMAAYTAVFLIGYMGWYLWSVLSGARGWQGRLRQSNLYMALVVWGGAVLWLTPLAHVEALSVRSQVARFEAGTVKAAELPLYEMAHDWGRVGEAGLSKIEAMADAPLKERIVAARGARSVWQFKTIARAENDTALRAELANRIQILPEGAGRTSVFEAMERGTLKALERHCPEGTQPSCAIVMLGAGADAVFSGEAVLVAQEQPMVWTLGLQSGKYYLRAAVAYDRAGQERAVPENLFEKVTAGAFELKPQIRNVLSVGELSIIPYN</sequence>
<keyword evidence="1" id="KW-0472">Membrane</keyword>
<feature type="transmembrane region" description="Helical" evidence="1">
    <location>
        <begin position="93"/>
        <end position="114"/>
    </location>
</feature>
<reference evidence="2 3" key="1">
    <citation type="submission" date="2016-10" db="EMBL/GenBank/DDBJ databases">
        <authorList>
            <person name="de Groot N.N."/>
        </authorList>
    </citation>
    <scope>NUCLEOTIDE SEQUENCE [LARGE SCALE GENOMIC DNA]</scope>
    <source>
        <strain evidence="2 3">DSM 24677</strain>
    </source>
</reference>
<feature type="transmembrane region" description="Helical" evidence="1">
    <location>
        <begin position="174"/>
        <end position="194"/>
    </location>
</feature>
<feature type="transmembrane region" description="Helical" evidence="1">
    <location>
        <begin position="61"/>
        <end position="81"/>
    </location>
</feature>
<keyword evidence="1" id="KW-0812">Transmembrane</keyword>
<feature type="transmembrane region" description="Helical" evidence="1">
    <location>
        <begin position="277"/>
        <end position="302"/>
    </location>
</feature>
<feature type="transmembrane region" description="Helical" evidence="1">
    <location>
        <begin position="7"/>
        <end position="26"/>
    </location>
</feature>
<dbReference type="Proteomes" id="UP000199026">
    <property type="component" value="Unassembled WGS sequence"/>
</dbReference>
<keyword evidence="3" id="KW-1185">Reference proteome</keyword>
<dbReference type="InterPro" id="IPR025291">
    <property type="entry name" value="DUF4153"/>
</dbReference>
<dbReference type="Pfam" id="PF13687">
    <property type="entry name" value="DUF4153"/>
    <property type="match status" value="1"/>
</dbReference>
<feature type="transmembrane region" description="Helical" evidence="1">
    <location>
        <begin position="233"/>
        <end position="256"/>
    </location>
</feature>
<evidence type="ECO:0000256" key="1">
    <source>
        <dbReference type="SAM" id="Phobius"/>
    </source>
</evidence>
<feature type="transmembrane region" description="Helical" evidence="1">
    <location>
        <begin position="206"/>
        <end position="227"/>
    </location>
</feature>
<dbReference type="GeneID" id="78123298"/>
<feature type="transmembrane region" description="Helical" evidence="1">
    <location>
        <begin position="134"/>
        <end position="154"/>
    </location>
</feature>
<evidence type="ECO:0000313" key="2">
    <source>
        <dbReference type="EMBL" id="SDY15911.1"/>
    </source>
</evidence>
<evidence type="ECO:0008006" key="4">
    <source>
        <dbReference type="Google" id="ProtNLM"/>
    </source>
</evidence>
<dbReference type="EMBL" id="FNPR01000001">
    <property type="protein sequence ID" value="SDY15911.1"/>
    <property type="molecule type" value="Genomic_DNA"/>
</dbReference>
<accession>A0A1H3HK96</accession>
<keyword evidence="1" id="KW-1133">Transmembrane helix</keyword>
<feature type="transmembrane region" description="Helical" evidence="1">
    <location>
        <begin position="32"/>
        <end position="54"/>
    </location>
</feature>
<feature type="transmembrane region" description="Helical" evidence="1">
    <location>
        <begin position="343"/>
        <end position="361"/>
    </location>
</feature>
<organism evidence="2 3">
    <name type="scientific">Lentibacter algarum</name>
    <dbReference type="NCBI Taxonomy" id="576131"/>
    <lineage>
        <taxon>Bacteria</taxon>
        <taxon>Pseudomonadati</taxon>
        <taxon>Pseudomonadota</taxon>
        <taxon>Alphaproteobacteria</taxon>
        <taxon>Rhodobacterales</taxon>
        <taxon>Roseobacteraceae</taxon>
        <taxon>Lentibacter</taxon>
    </lineage>
</organism>
<dbReference type="OrthoDB" id="7402611at2"/>
<gene>
    <name evidence="2" type="ORF">SAMN05444486_101495</name>
</gene>